<dbReference type="Proteomes" id="UP000005845">
    <property type="component" value="Unassembled WGS sequence"/>
</dbReference>
<dbReference type="EMBL" id="BAFC01000101">
    <property type="protein sequence ID" value="GAB40533.1"/>
    <property type="molecule type" value="Genomic_DNA"/>
</dbReference>
<evidence type="ECO:0000256" key="1">
    <source>
        <dbReference type="SAM" id="MobiDB-lite"/>
    </source>
</evidence>
<evidence type="ECO:0000313" key="4">
    <source>
        <dbReference type="Proteomes" id="UP000005845"/>
    </source>
</evidence>
<gene>
    <name evidence="3" type="ORF">GOSPT_103_01100</name>
</gene>
<proteinExistence type="predicted"/>
<name>H5U475_9ACTN</name>
<evidence type="ECO:0000256" key="2">
    <source>
        <dbReference type="SAM" id="Phobius"/>
    </source>
</evidence>
<keyword evidence="2" id="KW-1133">Transmembrane helix</keyword>
<evidence type="ECO:0000313" key="3">
    <source>
        <dbReference type="EMBL" id="GAB40533.1"/>
    </source>
</evidence>
<sequence length="112" mass="11938">MTGRRAPGPLRDDIPGTGWVPGGHAPVHRPTTQPLRVTPRPARRSYVPAADAPGATPFGHPKQLDVPVRRPAPRSVHSQRVRVQRRADPAVICAAIAMAALALTVAIGLIWS</sequence>
<organism evidence="3 4">
    <name type="scientific">Gordonia sputi NBRC 100414</name>
    <dbReference type="NCBI Taxonomy" id="1089453"/>
    <lineage>
        <taxon>Bacteria</taxon>
        <taxon>Bacillati</taxon>
        <taxon>Actinomycetota</taxon>
        <taxon>Actinomycetes</taxon>
        <taxon>Mycobacteriales</taxon>
        <taxon>Gordoniaceae</taxon>
        <taxon>Gordonia</taxon>
    </lineage>
</organism>
<dbReference type="RefSeq" id="WP_005207603.1">
    <property type="nucleotide sequence ID" value="NZ_BAFC01000101.1"/>
</dbReference>
<feature type="transmembrane region" description="Helical" evidence="2">
    <location>
        <begin position="90"/>
        <end position="111"/>
    </location>
</feature>
<comment type="caution">
    <text evidence="3">The sequence shown here is derived from an EMBL/GenBank/DDBJ whole genome shotgun (WGS) entry which is preliminary data.</text>
</comment>
<keyword evidence="2" id="KW-0812">Transmembrane</keyword>
<reference evidence="3 4" key="1">
    <citation type="submission" date="2012-02" db="EMBL/GenBank/DDBJ databases">
        <title>Whole genome shotgun sequence of Gordonia sputi NBRC 100414.</title>
        <authorList>
            <person name="Yoshida I."/>
            <person name="Hosoyama A."/>
            <person name="Tsuchikane K."/>
            <person name="Katsumata H."/>
            <person name="Yamazaki S."/>
            <person name="Fujita N."/>
        </authorList>
    </citation>
    <scope>NUCLEOTIDE SEQUENCE [LARGE SCALE GENOMIC DNA]</scope>
    <source>
        <strain evidence="3 4">NBRC 100414</strain>
    </source>
</reference>
<dbReference type="eggNOG" id="ENOG5031W8C">
    <property type="taxonomic scope" value="Bacteria"/>
</dbReference>
<protein>
    <submittedName>
        <fullName evidence="3">Uncharacterized protein</fullName>
    </submittedName>
</protein>
<keyword evidence="2" id="KW-0472">Membrane</keyword>
<feature type="region of interest" description="Disordered" evidence="1">
    <location>
        <begin position="1"/>
        <end position="85"/>
    </location>
</feature>
<accession>H5U475</accession>
<keyword evidence="4" id="KW-1185">Reference proteome</keyword>
<dbReference type="AlphaFoldDB" id="H5U475"/>